<evidence type="ECO:0000256" key="2">
    <source>
        <dbReference type="SAM" id="Phobius"/>
    </source>
</evidence>
<sequence length="833" mass="96665">MKFGNNLEHLSIPEWRCYNLAYNDLKYQIRQITQSKSTNLAPLHKAFIENFDYINLFVQTKHGELVRKFNYFDSYFNQLVSVVDTCNKSKLRSILIEIDEIFYQIIEISLVLKNLSKFILIQKIALKKIFKKFLKYYNQDKQKSLKFVVNLKNYLLLNKFSFINFDLSDLTLKLTNIITSIKYEQKRFNNLIDDSPEDAYAESEINQPQTKSTYHIQQDPPTPDANFDLVILLKKNFSLHCLIPDDSNTLNELVLNLNIYLNFKNYIDTSYSFLSYIYLTQESDLYAEPSYVITQKNSPVSIIIGHTGGLRKYCYCILPNEVVQLFLDHLNDRKNDDIRSRLFDYFQENDVSPLTRKTLDSILKGNRKPTMKLLCKRARYILKKSGNDDDDDDEYAVAEEGEGTSSDKVKREYQDDYLVTLDHDICTTNNTKYASSLSFFDDESNESEHYSNVFENFPHNHLSFYSNDSNLCNFENSLETEIDVKDGLLVNNYSSSLLRKLPTKIQNLITSNNSLSLFKGLNFYQYMISCYFNLVPRGDYAKNHYSYLLNLNLLKNFENIENFANQMNSENSIIKAKSNRILRHQLSMKSLDTRAHYTNLNTSHCPEFYLKSKSNKSSPSETVPNNSLGSQTSTRLSNQSIFTNNGKNDDDEPDIEDENEALAGISPTELSRFRQAQFGVDDDDDIYGDDDAAVGNNDYSFFLQPPTFMDRNKFVNIQYQYEMDYDQTLTYIYFSLNILSIFLSGIELGIVYSIFMKIDGDSQFLLVDNVWLVLVLVMGLLLSLIFSMMSINLIFQRYHQAPLFHSFVIWSGFSVVCLCCIWSVFIFIDAGGT</sequence>
<organism evidence="4 5">
    <name type="scientific">Scheffersomyces stipitis (strain ATCC 58785 / CBS 6054 / NBRC 10063 / NRRL Y-11545)</name>
    <name type="common">Yeast</name>
    <name type="synonym">Pichia stipitis</name>
    <dbReference type="NCBI Taxonomy" id="322104"/>
    <lineage>
        <taxon>Eukaryota</taxon>
        <taxon>Fungi</taxon>
        <taxon>Dikarya</taxon>
        <taxon>Ascomycota</taxon>
        <taxon>Saccharomycotina</taxon>
        <taxon>Pichiomycetes</taxon>
        <taxon>Debaryomycetaceae</taxon>
        <taxon>Scheffersomyces</taxon>
    </lineage>
</organism>
<dbReference type="eggNOG" id="ENOG502QSRA">
    <property type="taxonomic scope" value="Eukaryota"/>
</dbReference>
<dbReference type="OMA" id="IRYWNEF"/>
<feature type="transmembrane region" description="Helical" evidence="2">
    <location>
        <begin position="731"/>
        <end position="755"/>
    </location>
</feature>
<keyword evidence="2" id="KW-1133">Transmembrane helix</keyword>
<evidence type="ECO:0000259" key="3">
    <source>
        <dbReference type="PROSITE" id="PS51382"/>
    </source>
</evidence>
<dbReference type="KEGG" id="pic:PICST_87338"/>
<evidence type="ECO:0000313" key="4">
    <source>
        <dbReference type="EMBL" id="ABN64631.2"/>
    </source>
</evidence>
<evidence type="ECO:0000256" key="1">
    <source>
        <dbReference type="SAM" id="MobiDB-lite"/>
    </source>
</evidence>
<dbReference type="OrthoDB" id="5588846at2759"/>
<proteinExistence type="predicted"/>
<protein>
    <recommendedName>
        <fullName evidence="3">SPX domain-containing protein</fullName>
    </recommendedName>
</protein>
<dbReference type="Proteomes" id="UP000002258">
    <property type="component" value="Chromosome 2"/>
</dbReference>
<dbReference type="AlphaFoldDB" id="A3LQ76"/>
<feature type="region of interest" description="Disordered" evidence="1">
    <location>
        <begin position="388"/>
        <end position="408"/>
    </location>
</feature>
<dbReference type="HOGENOM" id="CLU_333441_0_0_1"/>
<keyword evidence="2" id="KW-0472">Membrane</keyword>
<feature type="compositionally biased region" description="Acidic residues" evidence="1">
    <location>
        <begin position="388"/>
        <end position="402"/>
    </location>
</feature>
<dbReference type="InParanoid" id="A3LQ76"/>
<gene>
    <name evidence="4" type="ORF">PICST_87338</name>
</gene>
<feature type="domain" description="SPX" evidence="3">
    <location>
        <begin position="1"/>
        <end position="147"/>
    </location>
</feature>
<dbReference type="PROSITE" id="PS51382">
    <property type="entry name" value="SPX"/>
    <property type="match status" value="1"/>
</dbReference>
<dbReference type="RefSeq" id="XP_001382660.2">
    <property type="nucleotide sequence ID" value="XM_001382623.1"/>
</dbReference>
<feature type="region of interest" description="Disordered" evidence="1">
    <location>
        <begin position="611"/>
        <end position="655"/>
    </location>
</feature>
<keyword evidence="2" id="KW-0812">Transmembrane</keyword>
<reference evidence="4 5" key="1">
    <citation type="journal article" date="2007" name="Nat. Biotechnol.">
        <title>Genome sequence of the lignocellulose-bioconverting and xylose-fermenting yeast Pichia stipitis.</title>
        <authorList>
            <person name="Jeffries T.W."/>
            <person name="Grigoriev I.V."/>
            <person name="Grimwood J."/>
            <person name="Laplaza J.M."/>
            <person name="Aerts A."/>
            <person name="Salamov A."/>
            <person name="Schmutz J."/>
            <person name="Lindquist E."/>
            <person name="Dehal P."/>
            <person name="Shapiro H."/>
            <person name="Jin Y.S."/>
            <person name="Passoth V."/>
            <person name="Richardson P.M."/>
        </authorList>
    </citation>
    <scope>NUCLEOTIDE SEQUENCE [LARGE SCALE GENOMIC DNA]</scope>
    <source>
        <strain evidence="5">ATCC 58785 / CBS 6054 / NBRC 10063 / NRRL Y-11545</strain>
    </source>
</reference>
<name>A3LQ76_PICST</name>
<feature type="transmembrane region" description="Helical" evidence="2">
    <location>
        <begin position="807"/>
        <end position="828"/>
    </location>
</feature>
<dbReference type="STRING" id="322104.A3LQ76"/>
<dbReference type="CDD" id="cd14474">
    <property type="entry name" value="SPX_YDR089W"/>
    <property type="match status" value="1"/>
</dbReference>
<keyword evidence="5" id="KW-1185">Reference proteome</keyword>
<feature type="transmembrane region" description="Helical" evidence="2">
    <location>
        <begin position="770"/>
        <end position="795"/>
    </location>
</feature>
<dbReference type="EMBL" id="CP000496">
    <property type="protein sequence ID" value="ABN64631.2"/>
    <property type="molecule type" value="Genomic_DNA"/>
</dbReference>
<accession>A3LQ76</accession>
<evidence type="ECO:0000313" key="5">
    <source>
        <dbReference type="Proteomes" id="UP000002258"/>
    </source>
</evidence>
<dbReference type="InterPro" id="IPR004331">
    <property type="entry name" value="SPX_dom"/>
</dbReference>
<dbReference type="FunCoup" id="A3LQ76">
    <property type="interactions" value="27"/>
</dbReference>
<dbReference type="GeneID" id="4837566"/>
<feature type="compositionally biased region" description="Polar residues" evidence="1">
    <location>
        <begin position="615"/>
        <end position="646"/>
    </location>
</feature>